<proteinExistence type="predicted"/>
<accession>A0A5J4WNW3</accession>
<dbReference type="Proteomes" id="UP000324800">
    <property type="component" value="Unassembled WGS sequence"/>
</dbReference>
<comment type="caution">
    <text evidence="1">The sequence shown here is derived from an EMBL/GenBank/DDBJ whole genome shotgun (WGS) entry which is preliminary data.</text>
</comment>
<name>A0A5J4WNW3_9EUKA</name>
<protein>
    <submittedName>
        <fullName evidence="1">Uncharacterized protein</fullName>
    </submittedName>
</protein>
<evidence type="ECO:0000313" key="2">
    <source>
        <dbReference type="Proteomes" id="UP000324800"/>
    </source>
</evidence>
<organism evidence="1 2">
    <name type="scientific">Streblomastix strix</name>
    <dbReference type="NCBI Taxonomy" id="222440"/>
    <lineage>
        <taxon>Eukaryota</taxon>
        <taxon>Metamonada</taxon>
        <taxon>Preaxostyla</taxon>
        <taxon>Oxymonadida</taxon>
        <taxon>Streblomastigidae</taxon>
        <taxon>Streblomastix</taxon>
    </lineage>
</organism>
<sequence length="125" mass="14503">MLQRKNVIRLNHLTFSGAFDGGNLGEAKCGKVQNMYDIYPSPDCGVSKNGSKYYFWWQFCISGFQRIDEEIILIIHNSQTSYRLIQEGMMPVFRIGECGFWDRLRCQIVTNYGDESCIELRLKIS</sequence>
<dbReference type="OrthoDB" id="10253041at2759"/>
<reference evidence="1 2" key="1">
    <citation type="submission" date="2019-03" db="EMBL/GenBank/DDBJ databases">
        <title>Single cell metagenomics reveals metabolic interactions within the superorganism composed of flagellate Streblomastix strix and complex community of Bacteroidetes bacteria on its surface.</title>
        <authorList>
            <person name="Treitli S.C."/>
            <person name="Kolisko M."/>
            <person name="Husnik F."/>
            <person name="Keeling P."/>
            <person name="Hampl V."/>
        </authorList>
    </citation>
    <scope>NUCLEOTIDE SEQUENCE [LARGE SCALE GENOMIC DNA]</scope>
    <source>
        <strain evidence="1">ST1C</strain>
    </source>
</reference>
<dbReference type="Gene3D" id="2.60.40.3120">
    <property type="match status" value="1"/>
</dbReference>
<dbReference type="EMBL" id="SNRW01001339">
    <property type="protein sequence ID" value="KAA6396787.1"/>
    <property type="molecule type" value="Genomic_DNA"/>
</dbReference>
<gene>
    <name evidence="1" type="ORF">EZS28_007686</name>
</gene>
<dbReference type="AlphaFoldDB" id="A0A5J4WNW3"/>
<evidence type="ECO:0000313" key="1">
    <source>
        <dbReference type="EMBL" id="KAA6396787.1"/>
    </source>
</evidence>